<gene>
    <name evidence="4" type="ORF">SAMN04487948_109113</name>
</gene>
<dbReference type="GO" id="GO:0008654">
    <property type="term" value="P:phospholipid biosynthetic process"/>
    <property type="evidence" value="ECO:0007669"/>
    <property type="project" value="InterPro"/>
</dbReference>
<feature type="transmembrane region" description="Helical" evidence="3">
    <location>
        <begin position="21"/>
        <end position="42"/>
    </location>
</feature>
<dbReference type="GO" id="GO:0016020">
    <property type="term" value="C:membrane"/>
    <property type="evidence" value="ECO:0007669"/>
    <property type="project" value="InterPro"/>
</dbReference>
<dbReference type="InterPro" id="IPR048254">
    <property type="entry name" value="CDP_ALCOHOL_P_TRANSF_CS"/>
</dbReference>
<feature type="transmembrane region" description="Helical" evidence="3">
    <location>
        <begin position="237"/>
        <end position="257"/>
    </location>
</feature>
<dbReference type="OrthoDB" id="331608at2157"/>
<keyword evidence="5" id="KW-1185">Reference proteome</keyword>
<feature type="transmembrane region" description="Helical" evidence="3">
    <location>
        <begin position="48"/>
        <end position="69"/>
    </location>
</feature>
<dbReference type="Proteomes" id="UP000199126">
    <property type="component" value="Unassembled WGS sequence"/>
</dbReference>
<dbReference type="AlphaFoldDB" id="A0A1H8U3N1"/>
<sequence length="280" mass="29558">MNRSSRAEPQSHRRGLWRRTLVLAVVAVVATVVVGGGLARLVGTAAALRWGTLAIATLVGVFGRLVAGFDDNRPPEADAMPADWFGLPNLVTLARGVLLAWVAGFILLAWTERGVLLAWLPALLYGLAAALDAVDGALARRLGRTTALGERLDVAFDAAGLLVAPVVAMAAGQLPWWYLTVGLARYAFVAAVRLREHRALPVADLPPRTSRRLLAGLQMAFVAAALTPVVSPALGRWGAALFGGALLLGFGRDWLYVSGRLVDEARDGDAGSDSGERTVD</sequence>
<dbReference type="Gene3D" id="1.20.120.1760">
    <property type="match status" value="1"/>
</dbReference>
<name>A0A1H8U3N1_9EURY</name>
<dbReference type="GO" id="GO:0016780">
    <property type="term" value="F:phosphotransferase activity, for other substituted phosphate groups"/>
    <property type="evidence" value="ECO:0007669"/>
    <property type="project" value="InterPro"/>
</dbReference>
<dbReference type="InterPro" id="IPR000462">
    <property type="entry name" value="CDP-OH_P_trans"/>
</dbReference>
<dbReference type="Pfam" id="PF01066">
    <property type="entry name" value="CDP-OH_P_transf"/>
    <property type="match status" value="1"/>
</dbReference>
<dbReference type="InterPro" id="IPR043130">
    <property type="entry name" value="CDP-OH_PTrfase_TM_dom"/>
</dbReference>
<keyword evidence="1 2" id="KW-0808">Transferase</keyword>
<evidence type="ECO:0000256" key="3">
    <source>
        <dbReference type="SAM" id="Phobius"/>
    </source>
</evidence>
<dbReference type="PROSITE" id="PS00379">
    <property type="entry name" value="CDP_ALCOHOL_P_TRANSF"/>
    <property type="match status" value="1"/>
</dbReference>
<keyword evidence="3" id="KW-1133">Transmembrane helix</keyword>
<keyword evidence="3" id="KW-0812">Transmembrane</keyword>
<dbReference type="PROSITE" id="PS51318">
    <property type="entry name" value="TAT"/>
    <property type="match status" value="1"/>
</dbReference>
<evidence type="ECO:0000256" key="1">
    <source>
        <dbReference type="ARBA" id="ARBA00022679"/>
    </source>
</evidence>
<evidence type="ECO:0000313" key="4">
    <source>
        <dbReference type="EMBL" id="SEO97735.1"/>
    </source>
</evidence>
<organism evidence="4 5">
    <name type="scientific">Halogranum amylolyticum</name>
    <dbReference type="NCBI Taxonomy" id="660520"/>
    <lineage>
        <taxon>Archaea</taxon>
        <taxon>Methanobacteriati</taxon>
        <taxon>Methanobacteriota</taxon>
        <taxon>Stenosarchaea group</taxon>
        <taxon>Halobacteria</taxon>
        <taxon>Halobacteriales</taxon>
        <taxon>Haloferacaceae</taxon>
    </lineage>
</organism>
<dbReference type="InterPro" id="IPR006311">
    <property type="entry name" value="TAT_signal"/>
</dbReference>
<feature type="transmembrane region" description="Helical" evidence="3">
    <location>
        <begin position="90"/>
        <end position="110"/>
    </location>
</feature>
<dbReference type="EMBL" id="FODV01000009">
    <property type="protein sequence ID" value="SEO97735.1"/>
    <property type="molecule type" value="Genomic_DNA"/>
</dbReference>
<feature type="transmembrane region" description="Helical" evidence="3">
    <location>
        <begin position="116"/>
        <end position="134"/>
    </location>
</feature>
<protein>
    <submittedName>
        <fullName evidence="4">CDP-diacylglycerol--glycerol-3-phosphate 3-phosphatidyltransferase</fullName>
    </submittedName>
</protein>
<accession>A0A1H8U3N1</accession>
<comment type="similarity">
    <text evidence="2">Belongs to the CDP-alcohol phosphatidyltransferase class-I family.</text>
</comment>
<evidence type="ECO:0000256" key="2">
    <source>
        <dbReference type="RuleBase" id="RU003750"/>
    </source>
</evidence>
<proteinExistence type="inferred from homology"/>
<feature type="transmembrane region" description="Helical" evidence="3">
    <location>
        <begin position="154"/>
        <end position="170"/>
    </location>
</feature>
<reference evidence="5" key="1">
    <citation type="submission" date="2016-10" db="EMBL/GenBank/DDBJ databases">
        <authorList>
            <person name="Varghese N."/>
            <person name="Submissions S."/>
        </authorList>
    </citation>
    <scope>NUCLEOTIDE SEQUENCE [LARGE SCALE GENOMIC DNA]</scope>
    <source>
        <strain evidence="5">CGMCC 1.10121</strain>
    </source>
</reference>
<dbReference type="RefSeq" id="WP_089825827.1">
    <property type="nucleotide sequence ID" value="NZ_FODV01000009.1"/>
</dbReference>
<evidence type="ECO:0000313" key="5">
    <source>
        <dbReference type="Proteomes" id="UP000199126"/>
    </source>
</evidence>
<keyword evidence="3" id="KW-0472">Membrane</keyword>